<comment type="catalytic activity">
    <reaction evidence="9 10">
        <text>tRNA(Leu) + L-leucine + ATP = L-leucyl-tRNA(Leu) + AMP + diphosphate</text>
        <dbReference type="Rhea" id="RHEA:11688"/>
        <dbReference type="Rhea" id="RHEA-COMP:9613"/>
        <dbReference type="Rhea" id="RHEA-COMP:9622"/>
        <dbReference type="ChEBI" id="CHEBI:30616"/>
        <dbReference type="ChEBI" id="CHEBI:33019"/>
        <dbReference type="ChEBI" id="CHEBI:57427"/>
        <dbReference type="ChEBI" id="CHEBI:78442"/>
        <dbReference type="ChEBI" id="CHEBI:78494"/>
        <dbReference type="ChEBI" id="CHEBI:456215"/>
        <dbReference type="EC" id="6.1.1.4"/>
    </reaction>
</comment>
<evidence type="ECO:0000256" key="6">
    <source>
        <dbReference type="ARBA" id="ARBA00022840"/>
    </source>
</evidence>
<gene>
    <name evidence="10" type="primary">leuS</name>
    <name evidence="12" type="ORF">IAC85_06355</name>
</gene>
<dbReference type="CDD" id="cd00812">
    <property type="entry name" value="LeuRS_core"/>
    <property type="match status" value="1"/>
</dbReference>
<evidence type="ECO:0000256" key="1">
    <source>
        <dbReference type="ARBA" id="ARBA00005594"/>
    </source>
</evidence>
<dbReference type="GO" id="GO:0004823">
    <property type="term" value="F:leucine-tRNA ligase activity"/>
    <property type="evidence" value="ECO:0007669"/>
    <property type="project" value="UniProtKB-UniRule"/>
</dbReference>
<evidence type="ECO:0000256" key="4">
    <source>
        <dbReference type="ARBA" id="ARBA00022741"/>
    </source>
</evidence>
<comment type="caution">
    <text evidence="12">The sequence shown here is derived from an EMBL/GenBank/DDBJ whole genome shotgun (WGS) entry which is preliminary data.</text>
</comment>
<dbReference type="InterPro" id="IPR013155">
    <property type="entry name" value="M/V/L/I-tRNA-synth_anticd-bd"/>
</dbReference>
<dbReference type="Proteomes" id="UP000886725">
    <property type="component" value="Unassembled WGS sequence"/>
</dbReference>
<feature type="short sequence motif" description="'KMSKS' region" evidence="10">
    <location>
        <begin position="716"/>
        <end position="720"/>
    </location>
</feature>
<dbReference type="InterPro" id="IPR025709">
    <property type="entry name" value="Leu_tRNA-synth_edit"/>
</dbReference>
<reference evidence="12" key="2">
    <citation type="journal article" date="2021" name="PeerJ">
        <title>Extensive microbial diversity within the chicken gut microbiome revealed by metagenomics and culture.</title>
        <authorList>
            <person name="Gilroy R."/>
            <person name="Ravi A."/>
            <person name="Getino M."/>
            <person name="Pursley I."/>
            <person name="Horton D.L."/>
            <person name="Alikhan N.F."/>
            <person name="Baker D."/>
            <person name="Gharbi K."/>
            <person name="Hall N."/>
            <person name="Watson M."/>
            <person name="Adriaenssens E.M."/>
            <person name="Foster-Nyarko E."/>
            <person name="Jarju S."/>
            <person name="Secka A."/>
            <person name="Antonio M."/>
            <person name="Oren A."/>
            <person name="Chaudhuri R.R."/>
            <person name="La Ragione R."/>
            <person name="Hildebrand F."/>
            <person name="Pallen M.J."/>
        </authorList>
    </citation>
    <scope>NUCLEOTIDE SEQUENCE</scope>
    <source>
        <strain evidence="12">CHK165-10780</strain>
    </source>
</reference>
<dbReference type="PROSITE" id="PS00178">
    <property type="entry name" value="AA_TRNA_LIGASE_I"/>
    <property type="match status" value="1"/>
</dbReference>
<dbReference type="EC" id="6.1.1.4" evidence="10"/>
<dbReference type="PRINTS" id="PR00985">
    <property type="entry name" value="TRNASYNTHLEU"/>
</dbReference>
<evidence type="ECO:0000256" key="9">
    <source>
        <dbReference type="ARBA" id="ARBA00047469"/>
    </source>
</evidence>
<feature type="binding site" evidence="10">
    <location>
        <position position="719"/>
    </location>
    <ligand>
        <name>ATP</name>
        <dbReference type="ChEBI" id="CHEBI:30616"/>
    </ligand>
</feature>
<evidence type="ECO:0000313" key="13">
    <source>
        <dbReference type="Proteomes" id="UP000886725"/>
    </source>
</evidence>
<dbReference type="InterPro" id="IPR009080">
    <property type="entry name" value="tRNAsynth_Ia_anticodon-bd"/>
</dbReference>
<dbReference type="Gene3D" id="3.90.740.10">
    <property type="entry name" value="Valyl/Leucyl/Isoleucyl-tRNA synthetase, editing domain"/>
    <property type="match status" value="1"/>
</dbReference>
<evidence type="ECO:0000256" key="7">
    <source>
        <dbReference type="ARBA" id="ARBA00022917"/>
    </source>
</evidence>
<dbReference type="GO" id="GO:0002161">
    <property type="term" value="F:aminoacyl-tRNA deacylase activity"/>
    <property type="evidence" value="ECO:0007669"/>
    <property type="project" value="InterPro"/>
</dbReference>
<evidence type="ECO:0000256" key="3">
    <source>
        <dbReference type="ARBA" id="ARBA00022598"/>
    </source>
</evidence>
<dbReference type="InterPro" id="IPR002302">
    <property type="entry name" value="Leu-tRNA-ligase"/>
</dbReference>
<dbReference type="InterPro" id="IPR014729">
    <property type="entry name" value="Rossmann-like_a/b/a_fold"/>
</dbReference>
<evidence type="ECO:0000259" key="11">
    <source>
        <dbReference type="PROSITE" id="PS51462"/>
    </source>
</evidence>
<dbReference type="InterPro" id="IPR002300">
    <property type="entry name" value="aa-tRNA-synth_Ia"/>
</dbReference>
<dbReference type="InterPro" id="IPR020084">
    <property type="entry name" value="NUDIX_hydrolase_CS"/>
</dbReference>
<evidence type="ECO:0000256" key="5">
    <source>
        <dbReference type="ARBA" id="ARBA00022801"/>
    </source>
</evidence>
<dbReference type="InterPro" id="IPR001412">
    <property type="entry name" value="aa-tRNA-synth_I_CS"/>
</dbReference>
<dbReference type="Gene3D" id="3.40.50.620">
    <property type="entry name" value="HUPs"/>
    <property type="match status" value="2"/>
</dbReference>
<dbReference type="InterPro" id="IPR000086">
    <property type="entry name" value="NUDIX_hydrolase_dom"/>
</dbReference>
<dbReference type="Pfam" id="PF00293">
    <property type="entry name" value="NUDIX"/>
    <property type="match status" value="1"/>
</dbReference>
<dbReference type="PROSITE" id="PS51462">
    <property type="entry name" value="NUDIX"/>
    <property type="match status" value="1"/>
</dbReference>
<dbReference type="GO" id="GO:0006429">
    <property type="term" value="P:leucyl-tRNA aminoacylation"/>
    <property type="evidence" value="ECO:0007669"/>
    <property type="project" value="UniProtKB-UniRule"/>
</dbReference>
<evidence type="ECO:0000313" key="12">
    <source>
        <dbReference type="EMBL" id="HIQ65343.1"/>
    </source>
</evidence>
<dbReference type="CDD" id="cd02883">
    <property type="entry name" value="NUDIX_Hydrolase"/>
    <property type="match status" value="1"/>
</dbReference>
<dbReference type="Gene3D" id="1.10.730.10">
    <property type="entry name" value="Isoleucyl-tRNA Synthetase, Domain 1"/>
    <property type="match status" value="1"/>
</dbReference>
<keyword evidence="2 10" id="KW-0963">Cytoplasm</keyword>
<dbReference type="SUPFAM" id="SSF52374">
    <property type="entry name" value="Nucleotidylyl transferase"/>
    <property type="match status" value="1"/>
</dbReference>
<dbReference type="CDD" id="cd07958">
    <property type="entry name" value="Anticodon_Ia_Leu_BEm"/>
    <property type="match status" value="1"/>
</dbReference>
<dbReference type="PANTHER" id="PTHR43740">
    <property type="entry name" value="LEUCYL-TRNA SYNTHETASE"/>
    <property type="match status" value="1"/>
</dbReference>
<comment type="similarity">
    <text evidence="1 10">Belongs to the class-I aminoacyl-tRNA synthetase family.</text>
</comment>
<dbReference type="Gene3D" id="3.90.79.10">
    <property type="entry name" value="Nucleoside Triphosphate Pyrophosphohydrolase"/>
    <property type="match status" value="1"/>
</dbReference>
<dbReference type="Gene3D" id="3.10.20.590">
    <property type="match status" value="1"/>
</dbReference>
<keyword evidence="6 10" id="KW-0067">ATP-binding</keyword>
<evidence type="ECO:0000256" key="10">
    <source>
        <dbReference type="HAMAP-Rule" id="MF_00049"/>
    </source>
</evidence>
<dbReference type="SUPFAM" id="SSF50677">
    <property type="entry name" value="ValRS/IleRS/LeuRS editing domain"/>
    <property type="match status" value="1"/>
</dbReference>
<evidence type="ECO:0000256" key="2">
    <source>
        <dbReference type="ARBA" id="ARBA00022490"/>
    </source>
</evidence>
<keyword evidence="3 10" id="KW-0436">Ligase</keyword>
<dbReference type="HAMAP" id="MF_00049_B">
    <property type="entry name" value="Leu_tRNA_synth_B"/>
    <property type="match status" value="1"/>
</dbReference>
<dbReference type="PROSITE" id="PS00893">
    <property type="entry name" value="NUDIX_BOX"/>
    <property type="match status" value="1"/>
</dbReference>
<dbReference type="FunFam" id="1.10.730.10:FF:000002">
    <property type="entry name" value="Leucine--tRNA ligase"/>
    <property type="match status" value="1"/>
</dbReference>
<feature type="domain" description="Nudix hydrolase" evidence="11">
    <location>
        <begin position="371"/>
        <end position="511"/>
    </location>
</feature>
<dbReference type="InterPro" id="IPR015797">
    <property type="entry name" value="NUDIX_hydrolase-like_dom_sf"/>
</dbReference>
<keyword evidence="5" id="KW-0378">Hydrolase</keyword>
<dbReference type="SUPFAM" id="SSF47323">
    <property type="entry name" value="Anticodon-binding domain of a subclass of class I aminoacyl-tRNA synthetases"/>
    <property type="match status" value="1"/>
</dbReference>
<dbReference type="FunFam" id="3.40.50.620:FF:000056">
    <property type="entry name" value="Leucine--tRNA ligase"/>
    <property type="match status" value="1"/>
</dbReference>
<evidence type="ECO:0000256" key="8">
    <source>
        <dbReference type="ARBA" id="ARBA00023146"/>
    </source>
</evidence>
<dbReference type="Pfam" id="PF13603">
    <property type="entry name" value="tRNA-synt_1_2"/>
    <property type="match status" value="1"/>
</dbReference>
<proteinExistence type="inferred from homology"/>
<keyword evidence="7 10" id="KW-0648">Protein biosynthesis</keyword>
<dbReference type="GO" id="GO:0005524">
    <property type="term" value="F:ATP binding"/>
    <property type="evidence" value="ECO:0007669"/>
    <property type="project" value="UniProtKB-UniRule"/>
</dbReference>
<dbReference type="GO" id="GO:0005829">
    <property type="term" value="C:cytosol"/>
    <property type="evidence" value="ECO:0007669"/>
    <property type="project" value="TreeGrafter"/>
</dbReference>
<reference evidence="12" key="1">
    <citation type="submission" date="2020-10" db="EMBL/GenBank/DDBJ databases">
        <authorList>
            <person name="Gilroy R."/>
        </authorList>
    </citation>
    <scope>NUCLEOTIDE SEQUENCE</scope>
    <source>
        <strain evidence="12">CHK165-10780</strain>
    </source>
</reference>
<sequence length="938" mass="108460">MYDTKKIEEKWQNYWIEHKTFEAKTGSKKEPYYILVEFPYPSGAGLHVGHVRSYTAQDAIARMKRMQGYNVLFPMGWDAFGAPAEQYAIKNHIHPKEAVKENIHTFKRQMESLGFSFDWDREFSTTDPDYYKWTQWQFLQFYKHGMAYKATVPVNWCPNCKTVLSNEDAAGGVCERCGTKVVQKEKSQWMLRMSDYSEDLLKGLDDTNFAEKVKLGQINWIGKSTGAEINFKVDGYDDTFTVFTTRCDTLFGATYCVLAPEHKLVDKITTPEHKSEVEAYKKECALKNEMERTELNKDKTGVFTGAYAINPVNGAKLPIYISDYVLASYGTGAIMAVPAHDQRDYEFATKFNIPIIQVLEEVTGKPHENETKKNSIVAIVYNKEKEEYLTINWHEKGGRLFIGGTIQEGETPLECALREVKEETGYTDLELVHELPKVNHHYYAYNKDKYFNIESTGFLFELKSDKQVSPEREDDEQFEAEWATKETIEKEIKDELHKKTYEYACHPGAMEGDGIHINSGFLNGLNKEDAIHKMLEYLESNHAGKEKVNYKMRDWIFSRQRFWGEPIPMIYCEKCGWQPMKEEDLPLLLPDVAEYEPTDNGESPLAKIADWVNTTCPHCGGPAKRETDTMPNWAGSSWYFLRFMDPHNTHEFASMDAMKYWRRVDWYNGGMEHTARHLLYARFWVQFLYNIGLVPHKEMIWTRVSHGMVLGSDNQKMSKSKGNVINPDDIVKEYGADTLRVYELFMGDYQQDVPWSTDSLKGCKRFLDKVIRLKEKVVEGNEYSKELESLIHKSIKKVQTDIDGNMGYNTAVSTLMILANKMDDQKEITKADYHVLLQLLNPMAPHITEELNEELGYKPICETEWPKYEEAKTIDSEKEIGVQVNGKLRGTILIHTDDEEEIIKQKAFEQENVKKYIEGKEIKKVIVIKGRIVNIVVA</sequence>
<dbReference type="PANTHER" id="PTHR43740:SF2">
    <property type="entry name" value="LEUCINE--TRNA LIGASE, MITOCHONDRIAL"/>
    <property type="match status" value="1"/>
</dbReference>
<dbReference type="Pfam" id="PF00133">
    <property type="entry name" value="tRNA-synt_1"/>
    <property type="match status" value="2"/>
</dbReference>
<keyword evidence="8 10" id="KW-0030">Aminoacyl-tRNA synthetase</keyword>
<protein>
    <recommendedName>
        <fullName evidence="10">Leucine--tRNA ligase</fullName>
        <ecNumber evidence="10">6.1.1.4</ecNumber>
    </recommendedName>
    <alternativeName>
        <fullName evidence="10">Leucyl-tRNA synthetase</fullName>
        <shortName evidence="10">LeuRS</shortName>
    </alternativeName>
</protein>
<dbReference type="AlphaFoldDB" id="A0A9D1CL97"/>
<organism evidence="12 13">
    <name type="scientific">Candidatus Faecenecus gallistercoris</name>
    <dbReference type="NCBI Taxonomy" id="2840793"/>
    <lineage>
        <taxon>Bacteria</taxon>
        <taxon>Bacillati</taxon>
        <taxon>Bacillota</taxon>
        <taxon>Bacillota incertae sedis</taxon>
        <taxon>Candidatus Faecenecus</taxon>
    </lineage>
</organism>
<comment type="caution">
    <text evidence="10">Lacks conserved residue(s) required for the propagation of feature annotation.</text>
</comment>
<dbReference type="SUPFAM" id="SSF55811">
    <property type="entry name" value="Nudix"/>
    <property type="match status" value="1"/>
</dbReference>
<accession>A0A9D1CL97</accession>
<dbReference type="Pfam" id="PF08264">
    <property type="entry name" value="Anticodon_1"/>
    <property type="match status" value="1"/>
</dbReference>
<dbReference type="InterPro" id="IPR009008">
    <property type="entry name" value="Val/Leu/Ile-tRNA-synth_edit"/>
</dbReference>
<name>A0A9D1CL97_9FIRM</name>
<dbReference type="EMBL" id="DVFU01000122">
    <property type="protein sequence ID" value="HIQ65343.1"/>
    <property type="molecule type" value="Genomic_DNA"/>
</dbReference>
<comment type="subcellular location">
    <subcellularLocation>
        <location evidence="10">Cytoplasm</location>
    </subcellularLocation>
</comment>
<keyword evidence="4 10" id="KW-0547">Nucleotide-binding</keyword>
<dbReference type="FunFam" id="3.40.50.620:FF:000003">
    <property type="entry name" value="Leucine--tRNA ligase"/>
    <property type="match status" value="1"/>
</dbReference>